<dbReference type="AlphaFoldDB" id="A0AAV1TIB8"/>
<name>A0AAV1TIB8_9STRA</name>
<evidence type="ECO:0008006" key="3">
    <source>
        <dbReference type="Google" id="ProtNLM"/>
    </source>
</evidence>
<evidence type="ECO:0000313" key="2">
    <source>
        <dbReference type="Proteomes" id="UP001162060"/>
    </source>
</evidence>
<sequence>MVVVRLKEPRSVKEAMTLPERQKWIDAMKAELDALVENGTWKVVDEPKKGTNIVDSKWVLKIKFDADGDVERIKARLVAREFIQNLLGLLLTHGDVPNAYVKSLLREVIYMKALRELDVEAGKVLKLLKPLYGP</sequence>
<dbReference type="Proteomes" id="UP001162060">
    <property type="component" value="Unassembled WGS sequence"/>
</dbReference>
<gene>
    <name evidence="1" type="ORF">PM001_LOCUS6407</name>
</gene>
<evidence type="ECO:0000313" key="1">
    <source>
        <dbReference type="EMBL" id="CAK7920035.1"/>
    </source>
</evidence>
<reference evidence="1" key="1">
    <citation type="submission" date="2024-01" db="EMBL/GenBank/DDBJ databases">
        <authorList>
            <person name="Webb A."/>
        </authorList>
    </citation>
    <scope>NUCLEOTIDE SEQUENCE</scope>
    <source>
        <strain evidence="1">Pm1</strain>
    </source>
</reference>
<accession>A0AAV1TIB8</accession>
<dbReference type="EMBL" id="CAKLBY020000051">
    <property type="protein sequence ID" value="CAK7920035.1"/>
    <property type="molecule type" value="Genomic_DNA"/>
</dbReference>
<organism evidence="1 2">
    <name type="scientific">Peronospora matthiolae</name>
    <dbReference type="NCBI Taxonomy" id="2874970"/>
    <lineage>
        <taxon>Eukaryota</taxon>
        <taxon>Sar</taxon>
        <taxon>Stramenopiles</taxon>
        <taxon>Oomycota</taxon>
        <taxon>Peronosporomycetes</taxon>
        <taxon>Peronosporales</taxon>
        <taxon>Peronosporaceae</taxon>
        <taxon>Peronospora</taxon>
    </lineage>
</organism>
<proteinExistence type="predicted"/>
<protein>
    <recommendedName>
        <fullName evidence="3">Reverse transcriptase Ty1/copia-type domain-containing protein</fullName>
    </recommendedName>
</protein>
<comment type="caution">
    <text evidence="1">The sequence shown here is derived from an EMBL/GenBank/DDBJ whole genome shotgun (WGS) entry which is preliminary data.</text>
</comment>